<feature type="domain" description="Cytochrome c" evidence="9">
    <location>
        <begin position="40"/>
        <end position="134"/>
    </location>
</feature>
<feature type="repeat" description="WD" evidence="5">
    <location>
        <begin position="687"/>
        <end position="718"/>
    </location>
</feature>
<dbReference type="SMART" id="SM00320">
    <property type="entry name" value="WD40"/>
    <property type="match status" value="21"/>
</dbReference>
<feature type="repeat" description="WD" evidence="5">
    <location>
        <begin position="1427"/>
        <end position="1467"/>
    </location>
</feature>
<dbReference type="InterPro" id="IPR011429">
    <property type="entry name" value="Cyt_c_Planctomycete-type"/>
</dbReference>
<feature type="repeat" description="WD" evidence="5">
    <location>
        <begin position="1648"/>
        <end position="1680"/>
    </location>
</feature>
<feature type="signal peptide" evidence="8">
    <location>
        <begin position="1"/>
        <end position="26"/>
    </location>
</feature>
<feature type="repeat" description="WD" evidence="5">
    <location>
        <begin position="1055"/>
        <end position="1095"/>
    </location>
</feature>
<keyword evidence="3" id="KW-0677">Repeat</keyword>
<keyword evidence="4 6" id="KW-0408">Iron</keyword>
<feature type="repeat" description="WD" evidence="5">
    <location>
        <begin position="1385"/>
        <end position="1426"/>
    </location>
</feature>
<reference evidence="10 11" key="1">
    <citation type="submission" date="2019-02" db="EMBL/GenBank/DDBJ databases">
        <title>Deep-cultivation of Planctomycetes and their phenomic and genomic characterization uncovers novel biology.</title>
        <authorList>
            <person name="Wiegand S."/>
            <person name="Jogler M."/>
            <person name="Boedeker C."/>
            <person name="Pinto D."/>
            <person name="Vollmers J."/>
            <person name="Rivas-Marin E."/>
            <person name="Kohn T."/>
            <person name="Peeters S.H."/>
            <person name="Heuer A."/>
            <person name="Rast P."/>
            <person name="Oberbeckmann S."/>
            <person name="Bunk B."/>
            <person name="Jeske O."/>
            <person name="Meyerdierks A."/>
            <person name="Storesund J.E."/>
            <person name="Kallscheuer N."/>
            <person name="Luecker S."/>
            <person name="Lage O.M."/>
            <person name="Pohl T."/>
            <person name="Merkel B.J."/>
            <person name="Hornburger P."/>
            <person name="Mueller R.-W."/>
            <person name="Bruemmer F."/>
            <person name="Labrenz M."/>
            <person name="Spormann A.M."/>
            <person name="Op den Camp H."/>
            <person name="Overmann J."/>
            <person name="Amann R."/>
            <person name="Jetten M.S.M."/>
            <person name="Mascher T."/>
            <person name="Medema M.H."/>
            <person name="Devos D.P."/>
            <person name="Kaster A.-K."/>
            <person name="Ovreas L."/>
            <person name="Rohde M."/>
            <person name="Galperin M.Y."/>
            <person name="Jogler C."/>
        </authorList>
    </citation>
    <scope>NUCLEOTIDE SEQUENCE [LARGE SCALE GENOMIC DNA]</scope>
    <source>
        <strain evidence="10 11">Pla85_3_4</strain>
    </source>
</reference>
<feature type="region of interest" description="Disordered" evidence="7">
    <location>
        <begin position="1693"/>
        <end position="1712"/>
    </location>
</feature>
<dbReference type="OrthoDB" id="223117at2"/>
<sequence precursor="true">MFTLLRTSIAVAAVAVSWLLPHALQAQIAIAPLQRADAVSFEKEILPIFQKNCLACHSESETNGELVLESPQTILRGGDSGPAVEPGKSAASLLLQVASHTSEPVMPPAGNDVAAANLTPNELGLIKLWIDQGAKGSLAGGLLSPTVWRPLPPGNHPIYATAISPDGQFVACGRANQIFIYHAPTGQLISRLSDPALQSARDPRPGAAHLDVVQSLTFNPSGDMLASGGFRTLKLWRFPRDVQRQAAPPAAAALTAVAVSPLRDLAALGSADNSIQLWNLQTGTIQATLTGHTGPVSSLRFSHDGALLYSGSHDQTVRVWQTADGAPAGLIQTPSPVNALTTIQFPSPAAVAAAEQAAAAAAAEPAAPAAEPATAAEEAAEEMIAPAPLPLVEQVVTGGEDKLLRVWEAPLPSAQLTGLIDKTTVLAQSPDRQWLASANAAGQVKLSPAFPPSASEPVDGETPTTPVDPAASVEPAAVLYSQEPWTAHAGPVTALAFHFLPGQPAVEPAAGAAAETGTPAVPARLRLATASADGTVKIWNCADLAAEPLLLRASLSTIASVAFSIDGAVLATGDGAGNVSLWNLSPSPQQAVQNPLPEPAVTPVARLATVSVDGKLLAYATTIQERPAIVVRDLASQQIVHTLLGHTAEIKALAFNADNTRLASGSTDGTARVWSLVDAKFPETATFAEHGAAVTTVAFSSDGVQVVSGAANNTLKAWTAADGLLAADFTGHTGPLVGVFKTATQQIISVAADKTLRVWNPTGGAAVATVALPDTPVTAAMSNDRAQIAVAGAGKNITLHRADTGALVQTLTGHSAVVESLAFSPDQTRLLATDQGAALVWGIVEERLLEWLPAQLKLASGAFLADAQNVVLCEADGRIAAHRLQLERALPSLPAGVVDLVYHPAAASLFAAGEDGSLRSFNTETGALLFGGAHGAPVHALALRGDGVQLATAGEDKVVKIWNPANGAALAPTQLAGFAGPVFDLQFAAGDTQLVGLGAKQMLAFSVVDGALEQAFDLAGDNSKQLLLLDADQLQAAIVNDAGVEVHRLGLVQRITGHTQAITSLTHYQGVEVVSGGADGSVRHWNLQAATPLVRLMNHGGVVTAVAASPESERFASAGEDKTARLWNATSGAQIAILQGDLRADSLVAKLTEQKTAAIAKTAATKAALDVAEKDLPVKVAAEKTRADALAAADKEVAAKMAVVAAAEKAKSAAEQVALQAAAAAQVAAVKKEEIDKTAADLLAAATQLAANATSAQAIAQSEPGNAALTTKAAAAAAAATAADTKAKQAAAAKPAAAQVFQTAATAANTAAAQAVAMNKPYTDAQTALGVAATAREQASQLHAAAQRDLELAQSLPPLAKAELTKAEGALVQAETDLAAAVATAAAAKMPIRAVAFAPQGTSLATAGDYAAVHTWDAEAGQPLGAFVGHAGAVAGIAFESDASLVSVSADKSAVQWELSPGWQLERVIGAVDNPAVFTDRVAATAFSRDGELVAGAGGVPSRSGEFSIFRVSDGSRVQSVFDAHTDAANAIVFSPDSLSVATAAADKYVKIFDIASGQQVRQFEGHTNHVLGVSWRSNGQSLASAGADGVLRVWNAETGDRLRDVNGYTKQVTAVTFVGQSPILLSCSGDGLVRLHNSDNGGLTRNFAGLTDYMYAVDATPNSTLIVAGGHDGVLRIWNGANGVILHEISAPEPPETAAGENPSQESLTQQ</sequence>
<evidence type="ECO:0000256" key="4">
    <source>
        <dbReference type="ARBA" id="ARBA00023004"/>
    </source>
</evidence>
<evidence type="ECO:0000256" key="6">
    <source>
        <dbReference type="PROSITE-ProRule" id="PRU00433"/>
    </source>
</evidence>
<dbReference type="PANTHER" id="PTHR19848">
    <property type="entry name" value="WD40 REPEAT PROTEIN"/>
    <property type="match status" value="1"/>
</dbReference>
<feature type="region of interest" description="Disordered" evidence="7">
    <location>
        <begin position="446"/>
        <end position="469"/>
    </location>
</feature>
<dbReference type="PROSITE" id="PS00678">
    <property type="entry name" value="WD_REPEATS_1"/>
    <property type="match status" value="2"/>
</dbReference>
<dbReference type="SUPFAM" id="SSF69322">
    <property type="entry name" value="Tricorn protease domain 2"/>
    <property type="match status" value="1"/>
</dbReference>
<evidence type="ECO:0000256" key="5">
    <source>
        <dbReference type="PROSITE-ProRule" id="PRU00221"/>
    </source>
</evidence>
<dbReference type="InterPro" id="IPR001680">
    <property type="entry name" value="WD40_rpt"/>
</dbReference>
<evidence type="ECO:0000313" key="10">
    <source>
        <dbReference type="EMBL" id="QDU93690.1"/>
    </source>
</evidence>
<dbReference type="Pfam" id="PF07635">
    <property type="entry name" value="PSCyt1"/>
    <property type="match status" value="1"/>
</dbReference>
<accession>A0A518DPC0</accession>
<keyword evidence="6" id="KW-0349">Heme</keyword>
<dbReference type="InterPro" id="IPR015943">
    <property type="entry name" value="WD40/YVTN_repeat-like_dom_sf"/>
</dbReference>
<dbReference type="InterPro" id="IPR011047">
    <property type="entry name" value="Quinoprotein_ADH-like_sf"/>
</dbReference>
<feature type="repeat" description="WD" evidence="5">
    <location>
        <begin position="551"/>
        <end position="592"/>
    </location>
</feature>
<keyword evidence="8" id="KW-0732">Signal</keyword>
<dbReference type="RefSeq" id="WP_145050806.1">
    <property type="nucleotide sequence ID" value="NZ_CP036433.1"/>
</dbReference>
<keyword evidence="2 6" id="KW-0479">Metal-binding</keyword>
<evidence type="ECO:0000256" key="1">
    <source>
        <dbReference type="ARBA" id="ARBA00022574"/>
    </source>
</evidence>
<feature type="repeat" description="WD" evidence="5">
    <location>
        <begin position="643"/>
        <end position="684"/>
    </location>
</feature>
<evidence type="ECO:0000256" key="3">
    <source>
        <dbReference type="ARBA" id="ARBA00022737"/>
    </source>
</evidence>
<keyword evidence="11" id="KW-1185">Reference proteome</keyword>
<feature type="repeat" description="WD" evidence="5">
    <location>
        <begin position="729"/>
        <end position="769"/>
    </location>
</feature>
<feature type="repeat" description="WD" evidence="5">
    <location>
        <begin position="1564"/>
        <end position="1605"/>
    </location>
</feature>
<evidence type="ECO:0000256" key="2">
    <source>
        <dbReference type="ARBA" id="ARBA00022723"/>
    </source>
</evidence>
<dbReference type="PANTHER" id="PTHR19848:SF8">
    <property type="entry name" value="F-BOX AND WD REPEAT DOMAIN CONTAINING 7"/>
    <property type="match status" value="1"/>
</dbReference>
<dbReference type="SUPFAM" id="SSF50978">
    <property type="entry name" value="WD40 repeat-like"/>
    <property type="match status" value="2"/>
</dbReference>
<feature type="chain" id="PRO_5022179114" evidence="8">
    <location>
        <begin position="27"/>
        <end position="1712"/>
    </location>
</feature>
<dbReference type="PROSITE" id="PS51007">
    <property type="entry name" value="CYTC"/>
    <property type="match status" value="1"/>
</dbReference>
<dbReference type="GO" id="GO:0020037">
    <property type="term" value="F:heme binding"/>
    <property type="evidence" value="ECO:0007669"/>
    <property type="project" value="InterPro"/>
</dbReference>
<evidence type="ECO:0000259" key="9">
    <source>
        <dbReference type="PROSITE" id="PS51007"/>
    </source>
</evidence>
<dbReference type="Pfam" id="PF00400">
    <property type="entry name" value="WD40"/>
    <property type="match status" value="14"/>
</dbReference>
<feature type="repeat" description="WD" evidence="5">
    <location>
        <begin position="1096"/>
        <end position="1137"/>
    </location>
</feature>
<feature type="repeat" description="WD" evidence="5">
    <location>
        <begin position="1522"/>
        <end position="1563"/>
    </location>
</feature>
<protein>
    <submittedName>
        <fullName evidence="10">WD domain, G-beta repeat</fullName>
    </submittedName>
</protein>
<dbReference type="InterPro" id="IPR009056">
    <property type="entry name" value="Cyt_c-like_dom"/>
</dbReference>
<dbReference type="GO" id="GO:0009055">
    <property type="term" value="F:electron transfer activity"/>
    <property type="evidence" value="ECO:0007669"/>
    <property type="project" value="InterPro"/>
</dbReference>
<evidence type="ECO:0000256" key="7">
    <source>
        <dbReference type="SAM" id="MobiDB-lite"/>
    </source>
</evidence>
<organism evidence="10 11">
    <name type="scientific">Lignipirellula cremea</name>
    <dbReference type="NCBI Taxonomy" id="2528010"/>
    <lineage>
        <taxon>Bacteria</taxon>
        <taxon>Pseudomonadati</taxon>
        <taxon>Planctomycetota</taxon>
        <taxon>Planctomycetia</taxon>
        <taxon>Pirellulales</taxon>
        <taxon>Pirellulaceae</taxon>
        <taxon>Lignipirellula</taxon>
    </lineage>
</organism>
<dbReference type="PROSITE" id="PS50294">
    <property type="entry name" value="WD_REPEATS_REGION"/>
    <property type="match status" value="8"/>
</dbReference>
<dbReference type="InterPro" id="IPR019775">
    <property type="entry name" value="WD40_repeat_CS"/>
</dbReference>
<feature type="repeat" description="WD" evidence="5">
    <location>
        <begin position="289"/>
        <end position="321"/>
    </location>
</feature>
<evidence type="ECO:0000313" key="11">
    <source>
        <dbReference type="Proteomes" id="UP000317648"/>
    </source>
</evidence>
<dbReference type="EMBL" id="CP036433">
    <property type="protein sequence ID" value="QDU93690.1"/>
    <property type="molecule type" value="Genomic_DNA"/>
</dbReference>
<dbReference type="Gene3D" id="2.130.10.10">
    <property type="entry name" value="YVTN repeat-like/Quinoprotein amine dehydrogenase"/>
    <property type="match status" value="10"/>
</dbReference>
<proteinExistence type="predicted"/>
<keyword evidence="1 5" id="KW-0853">WD repeat</keyword>
<evidence type="ECO:0000256" key="8">
    <source>
        <dbReference type="SAM" id="SignalP"/>
    </source>
</evidence>
<feature type="compositionally biased region" description="Polar residues" evidence="7">
    <location>
        <begin position="1703"/>
        <end position="1712"/>
    </location>
</feature>
<feature type="repeat" description="WD" evidence="5">
    <location>
        <begin position="527"/>
        <end position="540"/>
    </location>
</feature>
<dbReference type="InterPro" id="IPR036322">
    <property type="entry name" value="WD40_repeat_dom_sf"/>
</dbReference>
<dbReference type="PROSITE" id="PS50082">
    <property type="entry name" value="WD_REPEATS_2"/>
    <property type="match status" value="15"/>
</dbReference>
<dbReference type="InterPro" id="IPR020472">
    <property type="entry name" value="WD40_PAC1"/>
</dbReference>
<dbReference type="CDD" id="cd00200">
    <property type="entry name" value="WD40"/>
    <property type="match status" value="2"/>
</dbReference>
<feature type="repeat" description="WD" evidence="5">
    <location>
        <begin position="254"/>
        <end position="288"/>
    </location>
</feature>
<gene>
    <name evidence="10" type="ORF">Pla8534_14710</name>
</gene>
<dbReference type="KEGG" id="lcre:Pla8534_14710"/>
<dbReference type="Proteomes" id="UP000317648">
    <property type="component" value="Chromosome"/>
</dbReference>
<dbReference type="PRINTS" id="PR00320">
    <property type="entry name" value="GPROTEINBRPT"/>
</dbReference>
<feature type="repeat" description="WD" evidence="5">
    <location>
        <begin position="931"/>
        <end position="972"/>
    </location>
</feature>
<dbReference type="SUPFAM" id="SSF50998">
    <property type="entry name" value="Quinoprotein alcohol dehydrogenase-like"/>
    <property type="match status" value="1"/>
</dbReference>
<name>A0A518DPC0_9BACT</name>
<dbReference type="GO" id="GO:0046872">
    <property type="term" value="F:metal ion binding"/>
    <property type="evidence" value="ECO:0007669"/>
    <property type="project" value="UniProtKB-KW"/>
</dbReference>